<proteinExistence type="predicted"/>
<evidence type="ECO:0008006" key="4">
    <source>
        <dbReference type="Google" id="ProtNLM"/>
    </source>
</evidence>
<keyword evidence="3" id="KW-1185">Reference proteome</keyword>
<dbReference type="EnsemblPlants" id="PGSC0003DMT400094651">
    <property type="protein sequence ID" value="PGSC0003DMT400094651"/>
    <property type="gene ID" value="PGSC0003DMG400044222"/>
</dbReference>
<reference evidence="2" key="2">
    <citation type="submission" date="2015-06" db="UniProtKB">
        <authorList>
            <consortium name="EnsemblPlants"/>
        </authorList>
    </citation>
    <scope>IDENTIFICATION</scope>
    <source>
        <strain evidence="2">DM1-3 516 R44</strain>
    </source>
</reference>
<dbReference type="HOGENOM" id="CLU_029307_3_2_1"/>
<sequence length="227" mass="26553">MSRSTREQMEFPPLEVMMFRHRILTFKQLESDRIHEAWSRFKSLLIRCPTYEIPDIVLLDCFYRRLGPENKALANRLILDGITHQPYAIAAHLLDHMAEANQKVEKDIMLAAMMTQMDELAKNIVQIEVQCKRKYKYVPPHERRMPKDYEGKHIEGMLSIILDKGSERDRVLEEVNENIKLMKQMIGSHYRSIQLLENLTGHVMPHLHPTQSRGLPSDVLVNPKSEV</sequence>
<feature type="region of interest" description="Disordered" evidence="1">
    <location>
        <begin position="208"/>
        <end position="227"/>
    </location>
</feature>
<evidence type="ECO:0000313" key="3">
    <source>
        <dbReference type="Proteomes" id="UP000011115"/>
    </source>
</evidence>
<name>M1DUK6_SOLTU</name>
<protein>
    <recommendedName>
        <fullName evidence="4">Retrotransposon gag protein</fullName>
    </recommendedName>
</protein>
<dbReference type="Gramene" id="PGSC0003DMT400094651">
    <property type="protein sequence ID" value="PGSC0003DMT400094651"/>
    <property type="gene ID" value="PGSC0003DMG400044222"/>
</dbReference>
<dbReference type="Proteomes" id="UP000011115">
    <property type="component" value="Unassembled WGS sequence"/>
</dbReference>
<evidence type="ECO:0000313" key="2">
    <source>
        <dbReference type="EnsemblPlants" id="PGSC0003DMT400094651"/>
    </source>
</evidence>
<dbReference type="InParanoid" id="M1DUK6"/>
<dbReference type="PaxDb" id="4113-PGSC0003DMT400094651"/>
<accession>M1DUK6</accession>
<organism evidence="2 3">
    <name type="scientific">Solanum tuberosum</name>
    <name type="common">Potato</name>
    <dbReference type="NCBI Taxonomy" id="4113"/>
    <lineage>
        <taxon>Eukaryota</taxon>
        <taxon>Viridiplantae</taxon>
        <taxon>Streptophyta</taxon>
        <taxon>Embryophyta</taxon>
        <taxon>Tracheophyta</taxon>
        <taxon>Spermatophyta</taxon>
        <taxon>Magnoliopsida</taxon>
        <taxon>eudicotyledons</taxon>
        <taxon>Gunneridae</taxon>
        <taxon>Pentapetalae</taxon>
        <taxon>asterids</taxon>
        <taxon>lamiids</taxon>
        <taxon>Solanales</taxon>
        <taxon>Solanaceae</taxon>
        <taxon>Solanoideae</taxon>
        <taxon>Solaneae</taxon>
        <taxon>Solanum</taxon>
    </lineage>
</organism>
<evidence type="ECO:0000256" key="1">
    <source>
        <dbReference type="SAM" id="MobiDB-lite"/>
    </source>
</evidence>
<reference evidence="3" key="1">
    <citation type="journal article" date="2011" name="Nature">
        <title>Genome sequence and analysis of the tuber crop potato.</title>
        <authorList>
            <consortium name="The Potato Genome Sequencing Consortium"/>
        </authorList>
    </citation>
    <scope>NUCLEOTIDE SEQUENCE [LARGE SCALE GENOMIC DNA]</scope>
    <source>
        <strain evidence="3">cv. DM1-3 516 R44</strain>
    </source>
</reference>
<dbReference type="AlphaFoldDB" id="M1DUK6"/>